<sequence>MSNNEDLLRINANVSITTATLQAIVANVKRKTGKDERGIYRVDTADAVSDMITKFLLEQDFESYAMDEANY</sequence>
<reference evidence="1" key="1">
    <citation type="submission" date="2016-10" db="EMBL/GenBank/DDBJ databases">
        <authorList>
            <person name="de Groot N.N."/>
        </authorList>
    </citation>
    <scope>NUCLEOTIDE SEQUENCE [LARGE SCALE GENOMIC DNA]</scope>
    <source>
        <strain evidence="1">AA1</strain>
    </source>
</reference>
<dbReference type="OrthoDB" id="5422295at2"/>
<protein>
    <submittedName>
        <fullName evidence="1">Uncharacterized protein</fullName>
    </submittedName>
</protein>
<proteinExistence type="predicted"/>
<keyword evidence="2" id="KW-1185">Reference proteome</keyword>
<dbReference type="EMBL" id="FMUX01000012">
    <property type="protein sequence ID" value="SCY57086.1"/>
    <property type="molecule type" value="Genomic_DNA"/>
</dbReference>
<dbReference type="RefSeq" id="WP_092211859.1">
    <property type="nucleotide sequence ID" value="NZ_FMUX01000012.1"/>
</dbReference>
<gene>
    <name evidence="1" type="ORF">SAMN05216233_11222</name>
</gene>
<evidence type="ECO:0000313" key="2">
    <source>
        <dbReference type="Proteomes" id="UP000198870"/>
    </source>
</evidence>
<dbReference type="AlphaFoldDB" id="A0A1G5GZY3"/>
<dbReference type="STRING" id="419481.SAMN05216233_11222"/>
<accession>A0A1G5GZY3</accession>
<name>A0A1G5GZY3_9BACT</name>
<organism evidence="1 2">
    <name type="scientific">Desulfoluna spongiiphila</name>
    <dbReference type="NCBI Taxonomy" id="419481"/>
    <lineage>
        <taxon>Bacteria</taxon>
        <taxon>Pseudomonadati</taxon>
        <taxon>Thermodesulfobacteriota</taxon>
        <taxon>Desulfobacteria</taxon>
        <taxon>Desulfobacterales</taxon>
        <taxon>Desulfolunaceae</taxon>
        <taxon>Desulfoluna</taxon>
    </lineage>
</organism>
<evidence type="ECO:0000313" key="1">
    <source>
        <dbReference type="EMBL" id="SCY57086.1"/>
    </source>
</evidence>
<dbReference type="Proteomes" id="UP000198870">
    <property type="component" value="Unassembled WGS sequence"/>
</dbReference>